<dbReference type="Proteomes" id="UP000044377">
    <property type="component" value="Unassembled WGS sequence"/>
</dbReference>
<dbReference type="Pfam" id="PF10694">
    <property type="entry name" value="DUF2500"/>
    <property type="match status" value="1"/>
</dbReference>
<dbReference type="EMBL" id="CGIG01000001">
    <property type="protein sequence ID" value="CPR15114.1"/>
    <property type="molecule type" value="Genomic_DNA"/>
</dbReference>
<evidence type="ECO:0000313" key="2">
    <source>
        <dbReference type="EMBL" id="RLM22417.1"/>
    </source>
</evidence>
<protein>
    <submittedName>
        <fullName evidence="1">Putative receptor</fullName>
    </submittedName>
</protein>
<evidence type="ECO:0000313" key="1">
    <source>
        <dbReference type="EMBL" id="CPR15114.1"/>
    </source>
</evidence>
<dbReference type="GeneID" id="70908620"/>
<dbReference type="Proteomes" id="UP000285972">
    <property type="component" value="Unassembled WGS sequence"/>
</dbReference>
<dbReference type="EMBL" id="MJLX01000034">
    <property type="protein sequence ID" value="RLM22417.1"/>
    <property type="molecule type" value="Genomic_DNA"/>
</dbReference>
<gene>
    <name evidence="2" type="ORF">BIY26_13240</name>
    <name evidence="1" type="ORF">BN1221_01326</name>
</gene>
<accession>A0A0G4JSL7</accession>
<dbReference type="KEGG" id="bgj:AWC36_17525"/>
<keyword evidence="3" id="KW-1185">Reference proteome</keyword>
<dbReference type="Gene3D" id="2.40.50.660">
    <property type="match status" value="1"/>
</dbReference>
<organism evidence="1 3">
    <name type="scientific">Brenneria goodwinii</name>
    <dbReference type="NCBI Taxonomy" id="1109412"/>
    <lineage>
        <taxon>Bacteria</taxon>
        <taxon>Pseudomonadati</taxon>
        <taxon>Pseudomonadota</taxon>
        <taxon>Gammaproteobacteria</taxon>
        <taxon>Enterobacterales</taxon>
        <taxon>Pectobacteriaceae</taxon>
        <taxon>Brenneria</taxon>
    </lineage>
</organism>
<keyword evidence="1" id="KW-0675">Receptor</keyword>
<reference evidence="2 4" key="3">
    <citation type="submission" date="2016-09" db="EMBL/GenBank/DDBJ databases">
        <authorList>
            <person name="Doonan J."/>
            <person name="Pachebat J.A."/>
            <person name="Golyshin P.N."/>
            <person name="Denman S."/>
            <person name="Mcdonald J.E."/>
        </authorList>
    </citation>
    <scope>NUCLEOTIDE SEQUENCE [LARGE SCALE GENOMIC DNA]</scope>
    <source>
        <strain evidence="2 4">FRB141</strain>
    </source>
</reference>
<dbReference type="AlphaFoldDB" id="A0A0G4JSL7"/>
<dbReference type="OrthoDB" id="5917531at2"/>
<evidence type="ECO:0000313" key="3">
    <source>
        <dbReference type="Proteomes" id="UP000044377"/>
    </source>
</evidence>
<reference evidence="1" key="1">
    <citation type="submission" date="2015-01" db="EMBL/GenBank/DDBJ databases">
        <authorList>
            <person name="Xiang T."/>
            <person name="Song Y."/>
            <person name="Huang L."/>
            <person name="Wang B."/>
            <person name="Wu P."/>
        </authorList>
    </citation>
    <scope>NUCLEOTIDE SEQUENCE [LARGE SCALE GENOMIC DNA]</scope>
    <source>
        <strain evidence="1">OBR1</strain>
    </source>
</reference>
<dbReference type="InterPro" id="IPR019635">
    <property type="entry name" value="DUF2500"/>
</dbReference>
<name>A0A0G4JSL7_9GAMM</name>
<reference evidence="3" key="2">
    <citation type="submission" date="2015-01" db="EMBL/GenBank/DDBJ databases">
        <authorList>
            <person name="Paterson Steve"/>
        </authorList>
    </citation>
    <scope>NUCLEOTIDE SEQUENCE [LARGE SCALE GENOMIC DNA]</scope>
    <source>
        <strain evidence="3">OBR1</strain>
    </source>
</reference>
<dbReference type="RefSeq" id="WP_048636635.1">
    <property type="nucleotide sequence ID" value="NZ_CGIG01000001.1"/>
</dbReference>
<proteinExistence type="predicted"/>
<evidence type="ECO:0000313" key="4">
    <source>
        <dbReference type="Proteomes" id="UP000285972"/>
    </source>
</evidence>
<sequence>MRDVHPLLILAVALILVLAWRQYQHQRNQDARNDAAPLQTIRVEITAKREFPQRRKRARGYEDGFEDMFYEATFRPLNGGGAITLRIGKTDYNQLDKAMRGTLQVKGTRFISFAPSPE</sequence>
<dbReference type="STRING" id="1109412.BN1221_01326"/>